<dbReference type="PANTHER" id="PTHR23402">
    <property type="entry name" value="PROTEASE FAMILY C15 PYROGLUTAMYL-PEPTIDASE I-RELATED"/>
    <property type="match status" value="1"/>
</dbReference>
<dbReference type="InterPro" id="IPR016125">
    <property type="entry name" value="Peptidase_C15-like"/>
</dbReference>
<dbReference type="PROSITE" id="PS01333">
    <property type="entry name" value="PYRASE_GLU"/>
    <property type="match status" value="1"/>
</dbReference>
<evidence type="ECO:0000256" key="8">
    <source>
        <dbReference type="ARBA" id="ARBA00022807"/>
    </source>
</evidence>
<dbReference type="FunFam" id="3.40.630.20:FF:000001">
    <property type="entry name" value="Pyrrolidone-carboxylate peptidase"/>
    <property type="match status" value="1"/>
</dbReference>
<gene>
    <name evidence="9" type="primary">pcp</name>
    <name evidence="12" type="ORF">SAMN06295960_0171</name>
</gene>
<dbReference type="InterPro" id="IPR000816">
    <property type="entry name" value="Peptidase_C15"/>
</dbReference>
<dbReference type="InterPro" id="IPR036440">
    <property type="entry name" value="Peptidase_C15-like_sf"/>
</dbReference>
<evidence type="ECO:0000256" key="7">
    <source>
        <dbReference type="ARBA" id="ARBA00022801"/>
    </source>
</evidence>
<dbReference type="EMBL" id="FXAZ01000001">
    <property type="protein sequence ID" value="SMG10148.1"/>
    <property type="molecule type" value="Genomic_DNA"/>
</dbReference>
<dbReference type="OrthoDB" id="9779738at2"/>
<feature type="active site" evidence="9 10">
    <location>
        <position position="80"/>
    </location>
</feature>
<comment type="catalytic activity">
    <reaction evidence="1 9 10">
        <text>Release of an N-terminal pyroglutamyl group from a polypeptide, the second amino acid generally not being Pro.</text>
        <dbReference type="EC" id="3.4.19.3"/>
    </reaction>
</comment>
<dbReference type="GO" id="GO:0005829">
    <property type="term" value="C:cytosol"/>
    <property type="evidence" value="ECO:0007669"/>
    <property type="project" value="InterPro"/>
</dbReference>
<dbReference type="HAMAP" id="MF_00417">
    <property type="entry name" value="Pyrrolid_peptidase"/>
    <property type="match status" value="1"/>
</dbReference>
<name>A0A1X7I8A1_9BACL</name>
<feature type="active site" evidence="9 11">
    <location>
        <position position="143"/>
    </location>
</feature>
<dbReference type="SUPFAM" id="SSF53182">
    <property type="entry name" value="Pyrrolidone carboxyl peptidase (pyroglutamate aminopeptidase)"/>
    <property type="match status" value="1"/>
</dbReference>
<evidence type="ECO:0000256" key="11">
    <source>
        <dbReference type="PROSITE-ProRule" id="PRU10077"/>
    </source>
</evidence>
<dbReference type="GO" id="GO:0006508">
    <property type="term" value="P:proteolysis"/>
    <property type="evidence" value="ECO:0007669"/>
    <property type="project" value="UniProtKB-KW"/>
</dbReference>
<dbReference type="PROSITE" id="PS01334">
    <property type="entry name" value="PYRASE_CYS"/>
    <property type="match status" value="1"/>
</dbReference>
<evidence type="ECO:0000256" key="10">
    <source>
        <dbReference type="PROSITE-ProRule" id="PRU10076"/>
    </source>
</evidence>
<dbReference type="InterPro" id="IPR029762">
    <property type="entry name" value="PGP-I_bact-type"/>
</dbReference>
<keyword evidence="5 9" id="KW-0963">Cytoplasm</keyword>
<comment type="subunit">
    <text evidence="9">Homotetramer.</text>
</comment>
<comment type="function">
    <text evidence="2 9">Removes 5-oxoproline from various penultimate amino acid residues except L-proline.</text>
</comment>
<keyword evidence="13" id="KW-1185">Reference proteome</keyword>
<dbReference type="PIRSF" id="PIRSF015592">
    <property type="entry name" value="Prld-crbxl_pptds"/>
    <property type="match status" value="1"/>
</dbReference>
<proteinExistence type="inferred from homology"/>
<comment type="similarity">
    <text evidence="4 9">Belongs to the peptidase C15 family.</text>
</comment>
<keyword evidence="7 9" id="KW-0378">Hydrolase</keyword>
<dbReference type="GO" id="GO:0016920">
    <property type="term" value="F:pyroglutamyl-peptidase activity"/>
    <property type="evidence" value="ECO:0007669"/>
    <property type="project" value="UniProtKB-UniRule"/>
</dbReference>
<evidence type="ECO:0000313" key="12">
    <source>
        <dbReference type="EMBL" id="SMG10148.1"/>
    </source>
</evidence>
<dbReference type="CDD" id="cd00501">
    <property type="entry name" value="Peptidase_C15"/>
    <property type="match status" value="1"/>
</dbReference>
<evidence type="ECO:0000256" key="5">
    <source>
        <dbReference type="ARBA" id="ARBA00022490"/>
    </source>
</evidence>
<dbReference type="EC" id="3.4.19.3" evidence="9"/>
<dbReference type="STRING" id="1852522.SAMN06295960_0171"/>
<dbReference type="RefSeq" id="WP_085492474.1">
    <property type="nucleotide sequence ID" value="NZ_FXAZ01000001.1"/>
</dbReference>
<evidence type="ECO:0000256" key="1">
    <source>
        <dbReference type="ARBA" id="ARBA00001770"/>
    </source>
</evidence>
<dbReference type="PANTHER" id="PTHR23402:SF1">
    <property type="entry name" value="PYROGLUTAMYL-PEPTIDASE I"/>
    <property type="match status" value="1"/>
</dbReference>
<dbReference type="InterPro" id="IPR033694">
    <property type="entry name" value="PGPEP1_Cys_AS"/>
</dbReference>
<sequence>MKRILLTGFEPFMKEAINPSWEAVRRLDGERIAGYEVSACELPTVFKRAQQVLIEQIKKLRPSVVICVGQAGGRAEITVERVAINLIDARIPDNDGEAPVDVPVADEGPAAYFASIPVKTIQHQLKQAGIPCQVSYTAGTYVCNSTFYALMHAIYSMQAQDEIRGGFIHIPFLPEQAAHHPGKPSMSLEVVIEALRKAIEALDTEASAGESAGTLH</sequence>
<evidence type="ECO:0000256" key="2">
    <source>
        <dbReference type="ARBA" id="ARBA00002280"/>
    </source>
</evidence>
<organism evidence="12 13">
    <name type="scientific">Paenibacillus aquistagni</name>
    <dbReference type="NCBI Taxonomy" id="1852522"/>
    <lineage>
        <taxon>Bacteria</taxon>
        <taxon>Bacillati</taxon>
        <taxon>Bacillota</taxon>
        <taxon>Bacilli</taxon>
        <taxon>Bacillales</taxon>
        <taxon>Paenibacillaceae</taxon>
        <taxon>Paenibacillus</taxon>
    </lineage>
</organism>
<dbReference type="InterPro" id="IPR033693">
    <property type="entry name" value="PGPEP1_Glu_AS"/>
</dbReference>
<accession>A0A1X7I8A1</accession>
<dbReference type="Pfam" id="PF01470">
    <property type="entry name" value="Peptidase_C15"/>
    <property type="match status" value="1"/>
</dbReference>
<evidence type="ECO:0000256" key="4">
    <source>
        <dbReference type="ARBA" id="ARBA00006641"/>
    </source>
</evidence>
<dbReference type="Gene3D" id="3.40.630.20">
    <property type="entry name" value="Peptidase C15, pyroglutamyl peptidase I-like"/>
    <property type="match status" value="1"/>
</dbReference>
<evidence type="ECO:0000256" key="3">
    <source>
        <dbReference type="ARBA" id="ARBA00004496"/>
    </source>
</evidence>
<protein>
    <recommendedName>
        <fullName evidence="9">Pyrrolidone-carboxylate peptidase</fullName>
        <ecNumber evidence="9">3.4.19.3</ecNumber>
    </recommendedName>
    <alternativeName>
        <fullName evidence="9">5-oxoprolyl-peptidase</fullName>
    </alternativeName>
    <alternativeName>
        <fullName evidence="9">Pyroglutamyl-peptidase I</fullName>
        <shortName evidence="9">PGP-I</shortName>
        <shortName evidence="9">Pyrase</shortName>
    </alternativeName>
</protein>
<reference evidence="12 13" key="1">
    <citation type="submission" date="2017-04" db="EMBL/GenBank/DDBJ databases">
        <authorList>
            <person name="Afonso C.L."/>
            <person name="Miller P.J."/>
            <person name="Scott M.A."/>
            <person name="Spackman E."/>
            <person name="Goraichik I."/>
            <person name="Dimitrov K.M."/>
            <person name="Suarez D.L."/>
            <person name="Swayne D.E."/>
        </authorList>
    </citation>
    <scope>NUCLEOTIDE SEQUENCE [LARGE SCALE GENOMIC DNA]</scope>
    <source>
        <strain evidence="12 13">11</strain>
    </source>
</reference>
<evidence type="ECO:0000256" key="6">
    <source>
        <dbReference type="ARBA" id="ARBA00022670"/>
    </source>
</evidence>
<evidence type="ECO:0000256" key="9">
    <source>
        <dbReference type="HAMAP-Rule" id="MF_00417"/>
    </source>
</evidence>
<evidence type="ECO:0000313" key="13">
    <source>
        <dbReference type="Proteomes" id="UP000193834"/>
    </source>
</evidence>
<comment type="subcellular location">
    <subcellularLocation>
        <location evidence="3 9">Cytoplasm</location>
    </subcellularLocation>
</comment>
<keyword evidence="8 9" id="KW-0788">Thiol protease</keyword>
<dbReference type="NCBIfam" id="TIGR00504">
    <property type="entry name" value="pyro_pdase"/>
    <property type="match status" value="1"/>
</dbReference>
<keyword evidence="6 9" id="KW-0645">Protease</keyword>
<dbReference type="AlphaFoldDB" id="A0A1X7I8A1"/>
<dbReference type="Proteomes" id="UP000193834">
    <property type="component" value="Unassembled WGS sequence"/>
</dbReference>
<feature type="active site" evidence="9">
    <location>
        <position position="169"/>
    </location>
</feature>
<dbReference type="NCBIfam" id="NF009676">
    <property type="entry name" value="PRK13197.1"/>
    <property type="match status" value="1"/>
</dbReference>
<dbReference type="PRINTS" id="PR00706">
    <property type="entry name" value="PYROGLUPTASE"/>
</dbReference>